<dbReference type="PANTHER" id="PTHR12419">
    <property type="entry name" value="OTU DOMAIN CONTAINING PROTEIN"/>
    <property type="match status" value="1"/>
</dbReference>
<evidence type="ECO:0000259" key="3">
    <source>
        <dbReference type="PROSITE" id="PS50802"/>
    </source>
</evidence>
<dbReference type="FunFam" id="3.90.70.80:FF:000009">
    <property type="entry name" value="OTU domain-containing protein 3"/>
    <property type="match status" value="1"/>
</dbReference>
<accession>A0A835QQS9</accession>
<dbReference type="EMBL" id="JADCNL010000007">
    <property type="protein sequence ID" value="KAG0472938.1"/>
    <property type="molecule type" value="Genomic_DNA"/>
</dbReference>
<feature type="domain" description="OTU" evidence="3">
    <location>
        <begin position="39"/>
        <end position="163"/>
    </location>
</feature>
<dbReference type="InterPro" id="IPR004027">
    <property type="entry name" value="SEC_C_motif"/>
</dbReference>
<comment type="caution">
    <text evidence="4">The sequence shown here is derived from an EMBL/GenBank/DDBJ whole genome shotgun (WGS) entry which is preliminary data.</text>
</comment>
<dbReference type="Pfam" id="PF02810">
    <property type="entry name" value="SEC-C"/>
    <property type="match status" value="1"/>
</dbReference>
<evidence type="ECO:0000256" key="2">
    <source>
        <dbReference type="SAM" id="MobiDB-lite"/>
    </source>
</evidence>
<dbReference type="Gene3D" id="3.10.450.50">
    <property type="match status" value="1"/>
</dbReference>
<dbReference type="GO" id="GO:0016579">
    <property type="term" value="P:protein deubiquitination"/>
    <property type="evidence" value="ECO:0007669"/>
    <property type="project" value="TreeGrafter"/>
</dbReference>
<dbReference type="PANTHER" id="PTHR12419:SF7">
    <property type="entry name" value="OTU DOMAIN-CONTAINING PROTEIN 3"/>
    <property type="match status" value="1"/>
</dbReference>
<dbReference type="PROSITE" id="PS50802">
    <property type="entry name" value="OTU"/>
    <property type="match status" value="1"/>
</dbReference>
<dbReference type="Gene3D" id="3.90.70.80">
    <property type="match status" value="1"/>
</dbReference>
<proteinExistence type="inferred from homology"/>
<organism evidence="4 5">
    <name type="scientific">Vanilla planifolia</name>
    <name type="common">Vanilla</name>
    <dbReference type="NCBI Taxonomy" id="51239"/>
    <lineage>
        <taxon>Eukaryota</taxon>
        <taxon>Viridiplantae</taxon>
        <taxon>Streptophyta</taxon>
        <taxon>Embryophyta</taxon>
        <taxon>Tracheophyta</taxon>
        <taxon>Spermatophyta</taxon>
        <taxon>Magnoliopsida</taxon>
        <taxon>Liliopsida</taxon>
        <taxon>Asparagales</taxon>
        <taxon>Orchidaceae</taxon>
        <taxon>Vanilloideae</taxon>
        <taxon>Vanilleae</taxon>
        <taxon>Vanilla</taxon>
    </lineage>
</organism>
<evidence type="ECO:0000313" key="5">
    <source>
        <dbReference type="Proteomes" id="UP000636800"/>
    </source>
</evidence>
<feature type="compositionally biased region" description="Polar residues" evidence="2">
    <location>
        <begin position="278"/>
        <end position="292"/>
    </location>
</feature>
<dbReference type="SUPFAM" id="SSF103642">
    <property type="entry name" value="Sec-C motif"/>
    <property type="match status" value="1"/>
</dbReference>
<feature type="region of interest" description="Disordered" evidence="2">
    <location>
        <begin position="1"/>
        <end position="25"/>
    </location>
</feature>
<sequence length="381" mass="42357">MAQSKSRNSKSKRQHGEMKKNGKQDDIAQLRSQLDALSLQIIQVTADGNCFFRSLADQLEGNEQEHEIYRKTVVQYIKSHRQDFEPFIEDGVPFDEYCNKMEKDGTWAGHMELQATSLVKRINICIHRAMSPRWYIRNFGDNEASMIHLSYHNGEHYNSVRLKSDPCEGPARPIIIKADSNLSLLDHNQKAKANGLKGLGRMSLCDTGSVKLVMAGTGCENLSKIEQVLHEVSGDVDAAIEFLIAEQESIENDNSVVSENFGDHHEISCDEQVVAASGMTSETPSQASGDSSTSDEKHESNSQNNRPNEKRIQRNTDCPCGSRRKYKACCGTATRKPSAVMLNKNCGSSNRRKGMKGREPDHIRATSTYGSEVSDLGALCI</sequence>
<dbReference type="Proteomes" id="UP000636800">
    <property type="component" value="Chromosome 7"/>
</dbReference>
<dbReference type="Pfam" id="PF02338">
    <property type="entry name" value="OTU"/>
    <property type="match status" value="1"/>
</dbReference>
<keyword evidence="5" id="KW-1185">Reference proteome</keyword>
<name>A0A835QQS9_VANPL</name>
<dbReference type="CDD" id="cd22771">
    <property type="entry name" value="OTU_plant_OTU7-like"/>
    <property type="match status" value="1"/>
</dbReference>
<feature type="region of interest" description="Disordered" evidence="2">
    <location>
        <begin position="277"/>
        <end position="323"/>
    </location>
</feature>
<dbReference type="InterPro" id="IPR050704">
    <property type="entry name" value="Peptidase_C85-like"/>
</dbReference>
<dbReference type="GO" id="GO:0004843">
    <property type="term" value="F:cysteine-type deubiquitinase activity"/>
    <property type="evidence" value="ECO:0007669"/>
    <property type="project" value="TreeGrafter"/>
</dbReference>
<protein>
    <recommendedName>
        <fullName evidence="3">OTU domain-containing protein</fullName>
    </recommendedName>
</protein>
<comment type="similarity">
    <text evidence="1">Belongs to the peptidase C85 family.</text>
</comment>
<dbReference type="InterPro" id="IPR003323">
    <property type="entry name" value="OTU_dom"/>
</dbReference>
<feature type="compositionally biased region" description="Basic and acidic residues" evidence="2">
    <location>
        <begin position="14"/>
        <end position="25"/>
    </location>
</feature>
<reference evidence="4 5" key="1">
    <citation type="journal article" date="2020" name="Nat. Food">
        <title>A phased Vanilla planifolia genome enables genetic improvement of flavour and production.</title>
        <authorList>
            <person name="Hasing T."/>
            <person name="Tang H."/>
            <person name="Brym M."/>
            <person name="Khazi F."/>
            <person name="Huang T."/>
            <person name="Chambers A.H."/>
        </authorList>
    </citation>
    <scope>NUCLEOTIDE SEQUENCE [LARGE SCALE GENOMIC DNA]</scope>
    <source>
        <tissue evidence="4">Leaf</tissue>
    </source>
</reference>
<dbReference type="InterPro" id="IPR038765">
    <property type="entry name" value="Papain-like_cys_pep_sf"/>
</dbReference>
<gene>
    <name evidence="4" type="ORF">HPP92_014795</name>
</gene>
<evidence type="ECO:0000313" key="4">
    <source>
        <dbReference type="EMBL" id="KAG0472938.1"/>
    </source>
</evidence>
<dbReference type="AlphaFoldDB" id="A0A835QQS9"/>
<evidence type="ECO:0000256" key="1">
    <source>
        <dbReference type="ARBA" id="ARBA00010407"/>
    </source>
</evidence>
<dbReference type="SUPFAM" id="SSF54001">
    <property type="entry name" value="Cysteine proteinases"/>
    <property type="match status" value="1"/>
</dbReference>